<dbReference type="GO" id="GO:0031870">
    <property type="term" value="F:thromboxane A2 receptor binding"/>
    <property type="evidence" value="ECO:0007669"/>
    <property type="project" value="TreeGrafter"/>
</dbReference>
<dbReference type="GO" id="GO:1905515">
    <property type="term" value="P:non-motile cilium assembly"/>
    <property type="evidence" value="ECO:0007669"/>
    <property type="project" value="TreeGrafter"/>
</dbReference>
<dbReference type="AlphaFoldDB" id="A0A8D2MPK7"/>
<dbReference type="PANTHER" id="PTHR14240">
    <property type="entry name" value="RETINITIS PIGMENTOSA GTPASE REGULATOR-INTERACTING PROTEIN"/>
    <property type="match status" value="1"/>
</dbReference>
<sequence>MPAAADVTVGDLPVRHTGLTPAGTEGLQESGTAQNMKDRFPHVHDDHILLQQHKNEQEEKTKRMTTKLIQLVNDRKSLSRLVAAPSGWVRPGAGREDCALTRRTDQQLQIPGHRPCPSSWVQSFISSGLRKVSKAADMPEHTRKGPLKYFFNADQKTCRTLIRKYNAWKNSGEPGCL</sequence>
<dbReference type="InterPro" id="IPR031139">
    <property type="entry name" value="RPGRIP1_fam"/>
</dbReference>
<dbReference type="PANTHER" id="PTHR14240:SF4">
    <property type="entry name" value="PROTEIN FANTOM"/>
    <property type="match status" value="1"/>
</dbReference>
<name>A0A8D2MPK7_ZONAL</name>
<reference evidence="2" key="1">
    <citation type="submission" date="2025-08" db="UniProtKB">
        <authorList>
            <consortium name="Ensembl"/>
        </authorList>
    </citation>
    <scope>IDENTIFICATION</scope>
</reference>
<dbReference type="GO" id="GO:0032391">
    <property type="term" value="C:photoreceptor connecting cilium"/>
    <property type="evidence" value="ECO:0007669"/>
    <property type="project" value="TreeGrafter"/>
</dbReference>
<protein>
    <submittedName>
        <fullName evidence="2">Uncharacterized protein</fullName>
    </submittedName>
</protein>
<keyword evidence="3" id="KW-1185">Reference proteome</keyword>
<dbReference type="Ensembl" id="ENSZALT00000015065.1">
    <property type="protein sequence ID" value="ENSZALP00000010907.1"/>
    <property type="gene ID" value="ENSZALG00000009197.1"/>
</dbReference>
<feature type="region of interest" description="Disordered" evidence="1">
    <location>
        <begin position="1"/>
        <end position="30"/>
    </location>
</feature>
<accession>A0A8D2MPK7</accession>
<dbReference type="Proteomes" id="UP000694413">
    <property type="component" value="Unassembled WGS sequence"/>
</dbReference>
<dbReference type="GO" id="GO:0046548">
    <property type="term" value="P:retinal rod cell development"/>
    <property type="evidence" value="ECO:0007669"/>
    <property type="project" value="TreeGrafter"/>
</dbReference>
<evidence type="ECO:0000313" key="3">
    <source>
        <dbReference type="Proteomes" id="UP000694413"/>
    </source>
</evidence>
<proteinExistence type="predicted"/>
<reference evidence="2" key="2">
    <citation type="submission" date="2025-09" db="UniProtKB">
        <authorList>
            <consortium name="Ensembl"/>
        </authorList>
    </citation>
    <scope>IDENTIFICATION</scope>
</reference>
<evidence type="ECO:0000256" key="1">
    <source>
        <dbReference type="SAM" id="MobiDB-lite"/>
    </source>
</evidence>
<organism evidence="2 3">
    <name type="scientific">Zonotrichia albicollis</name>
    <name type="common">White-throated sparrow</name>
    <name type="synonym">Fringilla albicollis</name>
    <dbReference type="NCBI Taxonomy" id="44394"/>
    <lineage>
        <taxon>Eukaryota</taxon>
        <taxon>Metazoa</taxon>
        <taxon>Chordata</taxon>
        <taxon>Craniata</taxon>
        <taxon>Vertebrata</taxon>
        <taxon>Euteleostomi</taxon>
        <taxon>Archelosauria</taxon>
        <taxon>Archosauria</taxon>
        <taxon>Dinosauria</taxon>
        <taxon>Saurischia</taxon>
        <taxon>Theropoda</taxon>
        <taxon>Coelurosauria</taxon>
        <taxon>Aves</taxon>
        <taxon>Neognathae</taxon>
        <taxon>Neoaves</taxon>
        <taxon>Telluraves</taxon>
        <taxon>Australaves</taxon>
        <taxon>Passeriformes</taxon>
        <taxon>Passerellidae</taxon>
        <taxon>Zonotrichia</taxon>
    </lineage>
</organism>
<evidence type="ECO:0000313" key="2">
    <source>
        <dbReference type="Ensembl" id="ENSZALP00000010907.1"/>
    </source>
</evidence>